<sequence>MGQVLEAEYFESPDGQKFVAAVIGYYSRDHVLSFADLGLDGITAPPVGQLPEPRGDLWIEIACDPREVSAEWVDAVSADAPMPVVRTALSHNSSEATQQLIRIGLAFVLLVGIPTAKAFGTELGKDIYAGVSKWLKKLLAAPSDHRSQLICIESHQQNCQVSFLIRGSNVATSYAAHDGIAQAAAQAARIINVLAQRGMPATQLVYEFDTESLKWYPSYAALDSNRLITSSPMLIALAADTPAGLSLGLARKDMGKSI</sequence>
<reference evidence="1 2" key="1">
    <citation type="submission" date="2017-06" db="EMBL/GenBank/DDBJ databases">
        <authorList>
            <person name="Kim H.J."/>
            <person name="Triplett B.A."/>
        </authorList>
    </citation>
    <scope>NUCLEOTIDE SEQUENCE [LARGE SCALE GENOMIC DNA]</scope>
    <source>
        <strain evidence="1 2">S18795</strain>
    </source>
</reference>
<gene>
    <name evidence="1" type="ORF">CEE55_09600</name>
</gene>
<evidence type="ECO:0000313" key="2">
    <source>
        <dbReference type="Proteomes" id="UP000197904"/>
    </source>
</evidence>
<name>A0A246KZ68_9GAMM</name>
<organism evidence="1 2">
    <name type="scientific">Stenotrophomonas pavanii</name>
    <dbReference type="NCBI Taxonomy" id="487698"/>
    <lineage>
        <taxon>Bacteria</taxon>
        <taxon>Pseudomonadati</taxon>
        <taxon>Pseudomonadota</taxon>
        <taxon>Gammaproteobacteria</taxon>
        <taxon>Lysobacterales</taxon>
        <taxon>Lysobacteraceae</taxon>
        <taxon>Stenotrophomonas</taxon>
    </lineage>
</organism>
<proteinExistence type="predicted"/>
<evidence type="ECO:0000313" key="1">
    <source>
        <dbReference type="EMBL" id="OWR33874.1"/>
    </source>
</evidence>
<comment type="caution">
    <text evidence="1">The sequence shown here is derived from an EMBL/GenBank/DDBJ whole genome shotgun (WGS) entry which is preliminary data.</text>
</comment>
<dbReference type="EMBL" id="NIXP01000061">
    <property type="protein sequence ID" value="OWR33874.1"/>
    <property type="molecule type" value="Genomic_DNA"/>
</dbReference>
<dbReference type="Proteomes" id="UP000197904">
    <property type="component" value="Unassembled WGS sequence"/>
</dbReference>
<accession>A0A246KZ68</accession>
<protein>
    <submittedName>
        <fullName evidence="1">Uncharacterized protein</fullName>
    </submittedName>
</protein>
<dbReference type="AlphaFoldDB" id="A0A246KZ68"/>